<dbReference type="Proteomes" id="UP000189739">
    <property type="component" value="Unassembled WGS sequence"/>
</dbReference>
<keyword evidence="1" id="KW-0732">Signal</keyword>
<dbReference type="STRING" id="1792845.BC343_16470"/>
<keyword evidence="3" id="KW-1185">Reference proteome</keyword>
<evidence type="ECO:0000313" key="2">
    <source>
        <dbReference type="EMBL" id="OOQ57115.1"/>
    </source>
</evidence>
<evidence type="ECO:0000313" key="3">
    <source>
        <dbReference type="Proteomes" id="UP000189739"/>
    </source>
</evidence>
<reference evidence="2 3" key="1">
    <citation type="submission" date="2016-07" db="EMBL/GenBank/DDBJ databases">
        <title>Genomic analysis of zinc-resistant bacterium Mucilaginibacter pedocola TBZ30.</title>
        <authorList>
            <person name="Huang J."/>
            <person name="Tang J."/>
        </authorList>
    </citation>
    <scope>NUCLEOTIDE SEQUENCE [LARGE SCALE GENOMIC DNA]</scope>
    <source>
        <strain evidence="2 3">TBZ30</strain>
    </source>
</reference>
<feature type="signal peptide" evidence="1">
    <location>
        <begin position="1"/>
        <end position="26"/>
    </location>
</feature>
<dbReference type="EMBL" id="MBTF01000037">
    <property type="protein sequence ID" value="OOQ57115.1"/>
    <property type="molecule type" value="Genomic_DNA"/>
</dbReference>
<accession>A0A1S9P834</accession>
<dbReference type="RefSeq" id="WP_078350988.1">
    <property type="nucleotide sequence ID" value="NZ_MBTF01000037.1"/>
</dbReference>
<organism evidence="2 3">
    <name type="scientific">Mucilaginibacter pedocola</name>
    <dbReference type="NCBI Taxonomy" id="1792845"/>
    <lineage>
        <taxon>Bacteria</taxon>
        <taxon>Pseudomonadati</taxon>
        <taxon>Bacteroidota</taxon>
        <taxon>Sphingobacteriia</taxon>
        <taxon>Sphingobacteriales</taxon>
        <taxon>Sphingobacteriaceae</taxon>
        <taxon>Mucilaginibacter</taxon>
    </lineage>
</organism>
<sequence>MAKIYQIGAAALLLSLVSCSSTQVSYDTIVKGDKVYKIVDNELMFVGDLGSADIKNIKDAQPKPVDLGVRDLGFYKPGVKAALTGIYRGATFYYRLKITGIETTPSYGSIEVEFFDEHKFIISSTTVPVGQLVRLVDDAGRLEWYEYNGKADINPALKSAISGFSIGTSMPVEK</sequence>
<dbReference type="PROSITE" id="PS51257">
    <property type="entry name" value="PROKAR_LIPOPROTEIN"/>
    <property type="match status" value="1"/>
</dbReference>
<protein>
    <submittedName>
        <fullName evidence="2">Uncharacterized protein</fullName>
    </submittedName>
</protein>
<feature type="chain" id="PRO_5013024005" evidence="1">
    <location>
        <begin position="27"/>
        <end position="174"/>
    </location>
</feature>
<comment type="caution">
    <text evidence="2">The sequence shown here is derived from an EMBL/GenBank/DDBJ whole genome shotgun (WGS) entry which is preliminary data.</text>
</comment>
<name>A0A1S9P834_9SPHI</name>
<dbReference type="AlphaFoldDB" id="A0A1S9P834"/>
<evidence type="ECO:0000256" key="1">
    <source>
        <dbReference type="SAM" id="SignalP"/>
    </source>
</evidence>
<gene>
    <name evidence="2" type="ORF">BC343_16470</name>
</gene>
<proteinExistence type="predicted"/>